<gene>
    <name evidence="1" type="ORF">Q5H92_06810</name>
</gene>
<dbReference type="RefSeq" id="WP_305010748.1">
    <property type="nucleotide sequence ID" value="NZ_JAUQSX010000003.1"/>
</dbReference>
<protein>
    <recommendedName>
        <fullName evidence="3">PsbP C-terminal domain-containing protein</fullName>
    </recommendedName>
</protein>
<organism evidence="1 2">
    <name type="scientific">Hymenobacter mellowenesis</name>
    <dbReference type="NCBI Taxonomy" id="3063995"/>
    <lineage>
        <taxon>Bacteria</taxon>
        <taxon>Pseudomonadati</taxon>
        <taxon>Bacteroidota</taxon>
        <taxon>Cytophagia</taxon>
        <taxon>Cytophagales</taxon>
        <taxon>Hymenobacteraceae</taxon>
        <taxon>Hymenobacter</taxon>
    </lineage>
</organism>
<evidence type="ECO:0000313" key="2">
    <source>
        <dbReference type="Proteomes" id="UP001167796"/>
    </source>
</evidence>
<evidence type="ECO:0000313" key="1">
    <source>
        <dbReference type="EMBL" id="MDO7846058.1"/>
    </source>
</evidence>
<comment type="caution">
    <text evidence="1">The sequence shown here is derived from an EMBL/GenBank/DDBJ whole genome shotgun (WGS) entry which is preliminary data.</text>
</comment>
<proteinExistence type="predicted"/>
<evidence type="ECO:0008006" key="3">
    <source>
        <dbReference type="Google" id="ProtNLM"/>
    </source>
</evidence>
<reference evidence="1" key="1">
    <citation type="submission" date="2023-07" db="EMBL/GenBank/DDBJ databases">
        <authorList>
            <person name="Kim M.K."/>
        </authorList>
    </citation>
    <scope>NUCLEOTIDE SEQUENCE</scope>
    <source>
        <strain evidence="1">M29</strain>
    </source>
</reference>
<name>A0ABT9A891_9BACT</name>
<dbReference type="Gene3D" id="3.40.1000.10">
    <property type="entry name" value="Mog1/PsbP, alpha/beta/alpha sandwich"/>
    <property type="match status" value="1"/>
</dbReference>
<accession>A0ABT9A891</accession>
<dbReference type="EMBL" id="JAUQSX010000003">
    <property type="protein sequence ID" value="MDO7846058.1"/>
    <property type="molecule type" value="Genomic_DNA"/>
</dbReference>
<dbReference type="Proteomes" id="UP001167796">
    <property type="component" value="Unassembled WGS sequence"/>
</dbReference>
<keyword evidence="2" id="KW-1185">Reference proteome</keyword>
<sequence length="178" mass="19864">MKFLKISSFAFLLVALLAFVGAGIELEPKALLGNKIELKIPKGFDIMSEEMAKAKYPTERRPTLIYTNESGGINVALNLTSNKATQAQMPAYKDNFVKTFKNLYPSAEWKQTGIKEVNGRKVGFVELVTPAIDTKVYNLIFFTDLDGQLLLCTFNCTEKSMAQWQPAAKEIMASLKLK</sequence>